<gene>
    <name evidence="3" type="primary">plxna4</name>
    <name evidence="3" type="ORF">Anas_00487</name>
</gene>
<dbReference type="AlphaFoldDB" id="A0A5N5TI00"/>
<protein>
    <submittedName>
        <fullName evidence="3">Plexin-A4</fullName>
    </submittedName>
</protein>
<dbReference type="EMBL" id="SEYY01002893">
    <property type="protein sequence ID" value="KAB7504550.1"/>
    <property type="molecule type" value="Genomic_DNA"/>
</dbReference>
<dbReference type="PANTHER" id="PTHR22625:SF44">
    <property type="entry name" value="PLEXIN-B"/>
    <property type="match status" value="1"/>
</dbReference>
<organism evidence="3 4">
    <name type="scientific">Armadillidium nasatum</name>
    <dbReference type="NCBI Taxonomy" id="96803"/>
    <lineage>
        <taxon>Eukaryota</taxon>
        <taxon>Metazoa</taxon>
        <taxon>Ecdysozoa</taxon>
        <taxon>Arthropoda</taxon>
        <taxon>Crustacea</taxon>
        <taxon>Multicrustacea</taxon>
        <taxon>Malacostraca</taxon>
        <taxon>Eumalacostraca</taxon>
        <taxon>Peracarida</taxon>
        <taxon>Isopoda</taxon>
        <taxon>Oniscidea</taxon>
        <taxon>Crinocheta</taxon>
        <taxon>Armadillidiidae</taxon>
        <taxon>Armadillidium</taxon>
    </lineage>
</organism>
<dbReference type="InterPro" id="IPR008936">
    <property type="entry name" value="Rho_GTPase_activation_prot"/>
</dbReference>
<name>A0A5N5TI00_9CRUS</name>
<evidence type="ECO:0000313" key="4">
    <source>
        <dbReference type="Proteomes" id="UP000326759"/>
    </source>
</evidence>
<proteinExistence type="predicted"/>
<dbReference type="InterPro" id="IPR046800">
    <property type="entry name" value="Plexin_RBD"/>
</dbReference>
<dbReference type="OrthoDB" id="125363at2759"/>
<feature type="domain" description="Plexin cytoplasmic RhoGTPase-binding" evidence="2">
    <location>
        <begin position="10"/>
        <end position="103"/>
    </location>
</feature>
<comment type="caution">
    <text evidence="3">The sequence shown here is derived from an EMBL/GenBank/DDBJ whole genome shotgun (WGS) entry which is preliminary data.</text>
</comment>
<dbReference type="InterPro" id="IPR031148">
    <property type="entry name" value="Plexin"/>
</dbReference>
<dbReference type="Gene3D" id="3.10.20.90">
    <property type="entry name" value="Phosphatidylinositol 3-kinase Catalytic Subunit, Chain A, domain 1"/>
    <property type="match status" value="1"/>
</dbReference>
<dbReference type="Gene3D" id="1.10.506.10">
    <property type="entry name" value="GTPase Activation - p120gap, domain 1"/>
    <property type="match status" value="1"/>
</dbReference>
<dbReference type="GO" id="GO:0002116">
    <property type="term" value="C:semaphorin receptor complex"/>
    <property type="evidence" value="ECO:0007669"/>
    <property type="project" value="TreeGrafter"/>
</dbReference>
<evidence type="ECO:0000313" key="3">
    <source>
        <dbReference type="EMBL" id="KAB7504550.1"/>
    </source>
</evidence>
<evidence type="ECO:0000259" key="2">
    <source>
        <dbReference type="Pfam" id="PF20170"/>
    </source>
</evidence>
<dbReference type="GO" id="GO:0007162">
    <property type="term" value="P:negative regulation of cell adhesion"/>
    <property type="evidence" value="ECO:0007669"/>
    <property type="project" value="TreeGrafter"/>
</dbReference>
<dbReference type="GO" id="GO:0005886">
    <property type="term" value="C:plasma membrane"/>
    <property type="evidence" value="ECO:0007669"/>
    <property type="project" value="TreeGrafter"/>
</dbReference>
<feature type="domain" description="Plexin cytoplasmic RasGAP" evidence="1">
    <location>
        <begin position="133"/>
        <end position="364"/>
    </location>
</feature>
<dbReference type="GO" id="GO:0097374">
    <property type="term" value="P:sensory neuron axon guidance"/>
    <property type="evidence" value="ECO:0007669"/>
    <property type="project" value="TreeGrafter"/>
</dbReference>
<reference evidence="3 4" key="1">
    <citation type="journal article" date="2019" name="PLoS Biol.">
        <title>Sex chromosomes control vertical transmission of feminizing Wolbachia symbionts in an isopod.</title>
        <authorList>
            <person name="Becking T."/>
            <person name="Chebbi M.A."/>
            <person name="Giraud I."/>
            <person name="Moumen B."/>
            <person name="Laverre T."/>
            <person name="Caubet Y."/>
            <person name="Peccoud J."/>
            <person name="Gilbert C."/>
            <person name="Cordaux R."/>
        </authorList>
    </citation>
    <scope>NUCLEOTIDE SEQUENCE [LARGE SCALE GENOMIC DNA]</scope>
    <source>
        <strain evidence="3">ANa2</strain>
        <tissue evidence="3">Whole body excluding digestive tract and cuticle</tissue>
    </source>
</reference>
<dbReference type="GO" id="GO:0050772">
    <property type="term" value="P:positive regulation of axonogenesis"/>
    <property type="evidence" value="ECO:0007669"/>
    <property type="project" value="TreeGrafter"/>
</dbReference>
<dbReference type="GO" id="GO:0017154">
    <property type="term" value="F:semaphorin receptor activity"/>
    <property type="evidence" value="ECO:0007669"/>
    <property type="project" value="InterPro"/>
</dbReference>
<evidence type="ECO:0000259" key="1">
    <source>
        <dbReference type="Pfam" id="PF08337"/>
    </source>
</evidence>
<dbReference type="GO" id="GO:0008360">
    <property type="term" value="P:regulation of cell shape"/>
    <property type="evidence" value="ECO:0007669"/>
    <property type="project" value="TreeGrafter"/>
</dbReference>
<sequence length="398" mass="45184">MRLQACPISVAVIGEDGEKATCRVLDCDTISQVKSKILDALYRNTPYSLRPSVHEVDLEWRHGRNGHLILADEDMTTKIDANGWRRINTLAHYGIMDSAVMALVSKPHNQHTLNNANYSIKCNSCTGFSRSGSTSPLNFIGDSECGQIRPNVYHLVRPLDHDSPNKGSERSHKAIPEIFLTRLLSTKGTVQKFVDDFFRTILNPCEGVPPAIKWLFDFFDESARRHGIYDPEVVLAWKSNSLPLRFWVNFIKNPDFILDVYKSPTVDSSLSVIAQTFMDACSTSEHRLGKDSPSNKLLFAKDMTQYRTMVRAFYQGIRDLPPVTDQDMAAQLHQLSLCYMGKMDTFSALYELFHTYITRYYPQILEALEMDPDCRSLHLAHKLDNIMCTLNGEPTSMC</sequence>
<dbReference type="Pfam" id="PF08337">
    <property type="entry name" value="Plexin_cytopl"/>
    <property type="match status" value="1"/>
</dbReference>
<dbReference type="InterPro" id="IPR013548">
    <property type="entry name" value="Plexin_cytoplasmic_RasGAP_dom"/>
</dbReference>
<dbReference type="GO" id="GO:0008045">
    <property type="term" value="P:motor neuron axon guidance"/>
    <property type="evidence" value="ECO:0007669"/>
    <property type="project" value="TreeGrafter"/>
</dbReference>
<dbReference type="SUPFAM" id="SSF48350">
    <property type="entry name" value="GTPase activation domain, GAP"/>
    <property type="match status" value="1"/>
</dbReference>
<accession>A0A5N5TI00</accession>
<dbReference type="GO" id="GO:0030334">
    <property type="term" value="P:regulation of cell migration"/>
    <property type="evidence" value="ECO:0007669"/>
    <property type="project" value="TreeGrafter"/>
</dbReference>
<dbReference type="Proteomes" id="UP000326759">
    <property type="component" value="Unassembled WGS sequence"/>
</dbReference>
<keyword evidence="4" id="KW-1185">Reference proteome</keyword>
<dbReference type="Pfam" id="PF20170">
    <property type="entry name" value="Plexin_RBD"/>
    <property type="match status" value="1"/>
</dbReference>
<dbReference type="PANTHER" id="PTHR22625">
    <property type="entry name" value="PLEXIN"/>
    <property type="match status" value="1"/>
</dbReference>